<name>A0A2Y8ZVR8_9MICO</name>
<feature type="domain" description="ABC transporter" evidence="5">
    <location>
        <begin position="6"/>
        <end position="237"/>
    </location>
</feature>
<evidence type="ECO:0000259" key="5">
    <source>
        <dbReference type="PROSITE" id="PS50893"/>
    </source>
</evidence>
<dbReference type="PANTHER" id="PTHR42734">
    <property type="entry name" value="METAL TRANSPORT SYSTEM ATP-BINDING PROTEIN TM_0124-RELATED"/>
    <property type="match status" value="1"/>
</dbReference>
<evidence type="ECO:0000256" key="4">
    <source>
        <dbReference type="ARBA" id="ARBA00022840"/>
    </source>
</evidence>
<dbReference type="InterPro" id="IPR050153">
    <property type="entry name" value="Metal_Ion_Import_ABC"/>
</dbReference>
<keyword evidence="4 6" id="KW-0067">ATP-binding</keyword>
<organism evidence="6 7">
    <name type="scientific">Branchiibius hedensis</name>
    <dbReference type="NCBI Taxonomy" id="672460"/>
    <lineage>
        <taxon>Bacteria</taxon>
        <taxon>Bacillati</taxon>
        <taxon>Actinomycetota</taxon>
        <taxon>Actinomycetes</taxon>
        <taxon>Micrococcales</taxon>
        <taxon>Dermacoccaceae</taxon>
        <taxon>Branchiibius</taxon>
    </lineage>
</organism>
<dbReference type="InterPro" id="IPR017871">
    <property type="entry name" value="ABC_transporter-like_CS"/>
</dbReference>
<dbReference type="EMBL" id="UESZ01000001">
    <property type="protein sequence ID" value="SSA36035.1"/>
    <property type="molecule type" value="Genomic_DNA"/>
</dbReference>
<dbReference type="SMART" id="SM00382">
    <property type="entry name" value="AAA"/>
    <property type="match status" value="1"/>
</dbReference>
<evidence type="ECO:0000256" key="1">
    <source>
        <dbReference type="ARBA" id="ARBA00005417"/>
    </source>
</evidence>
<evidence type="ECO:0000313" key="6">
    <source>
        <dbReference type="EMBL" id="SSA36035.1"/>
    </source>
</evidence>
<dbReference type="PANTHER" id="PTHR42734:SF5">
    <property type="entry name" value="IRON TRANSPORT SYSTEM ATP-BINDING PROTEIN HI_0361-RELATED"/>
    <property type="match status" value="1"/>
</dbReference>
<evidence type="ECO:0000256" key="2">
    <source>
        <dbReference type="ARBA" id="ARBA00022448"/>
    </source>
</evidence>
<dbReference type="AlphaFoldDB" id="A0A2Y8ZVR8"/>
<dbReference type="Proteomes" id="UP000250028">
    <property type="component" value="Unassembled WGS sequence"/>
</dbReference>
<keyword evidence="3" id="KW-0547">Nucleotide-binding</keyword>
<dbReference type="GO" id="GO:0005524">
    <property type="term" value="F:ATP binding"/>
    <property type="evidence" value="ECO:0007669"/>
    <property type="project" value="UniProtKB-KW"/>
</dbReference>
<gene>
    <name evidence="6" type="ORF">SAMN04489750_3414</name>
</gene>
<dbReference type="PROSITE" id="PS00211">
    <property type="entry name" value="ABC_TRANSPORTER_1"/>
    <property type="match status" value="1"/>
</dbReference>
<dbReference type="InterPro" id="IPR003593">
    <property type="entry name" value="AAA+_ATPase"/>
</dbReference>
<dbReference type="InterPro" id="IPR027417">
    <property type="entry name" value="P-loop_NTPase"/>
</dbReference>
<dbReference type="PROSITE" id="PS50893">
    <property type="entry name" value="ABC_TRANSPORTER_2"/>
    <property type="match status" value="1"/>
</dbReference>
<evidence type="ECO:0000313" key="7">
    <source>
        <dbReference type="Proteomes" id="UP000250028"/>
    </source>
</evidence>
<dbReference type="Pfam" id="PF00005">
    <property type="entry name" value="ABC_tran"/>
    <property type="match status" value="1"/>
</dbReference>
<dbReference type="Gene3D" id="3.40.50.300">
    <property type="entry name" value="P-loop containing nucleotide triphosphate hydrolases"/>
    <property type="match status" value="1"/>
</dbReference>
<proteinExistence type="inferred from homology"/>
<dbReference type="OrthoDB" id="3282096at2"/>
<protein>
    <submittedName>
        <fullName evidence="6">Zinc/manganese transport system ATP-binding protein</fullName>
    </submittedName>
</protein>
<evidence type="ECO:0000256" key="3">
    <source>
        <dbReference type="ARBA" id="ARBA00022741"/>
    </source>
</evidence>
<dbReference type="GO" id="GO:0016887">
    <property type="term" value="F:ATP hydrolysis activity"/>
    <property type="evidence" value="ECO:0007669"/>
    <property type="project" value="InterPro"/>
</dbReference>
<dbReference type="CDD" id="cd03235">
    <property type="entry name" value="ABC_Metallic_Cations"/>
    <property type="match status" value="1"/>
</dbReference>
<keyword evidence="7" id="KW-1185">Reference proteome</keyword>
<reference evidence="7" key="1">
    <citation type="submission" date="2016-10" db="EMBL/GenBank/DDBJ databases">
        <authorList>
            <person name="Varghese N."/>
            <person name="Submissions S."/>
        </authorList>
    </citation>
    <scope>NUCLEOTIDE SEQUENCE [LARGE SCALE GENOMIC DNA]</scope>
    <source>
        <strain evidence="7">DSM 22951</strain>
    </source>
</reference>
<dbReference type="InterPro" id="IPR003439">
    <property type="entry name" value="ABC_transporter-like_ATP-bd"/>
</dbReference>
<dbReference type="SUPFAM" id="SSF52540">
    <property type="entry name" value="P-loop containing nucleoside triphosphate hydrolases"/>
    <property type="match status" value="1"/>
</dbReference>
<accession>A0A2Y8ZVR8</accession>
<keyword evidence="2" id="KW-0813">Transport</keyword>
<dbReference type="RefSeq" id="WP_109687709.1">
    <property type="nucleotide sequence ID" value="NZ_QGDN01000001.1"/>
</dbReference>
<sequence length="269" mass="28956">MTAPALELTDAALAYGDRVLWSGLNLSVEPGEFIAVLGPNGSGKTSLLRAILGLQHISGTVRVAGEPVHQGNEHVGYVPQHRSSASAFAIRGRDLVRLGIDGNHWGPGRRNAAVESRVDELLEQVGASSYADVPMSLLSGGEQQRLRIAQAIANRPALLLCDEPLVSLDIPHQQAVVQLISDQGRNGTATLFITHELNPVLPYCDRVLYLVEGSFQLGTVDEVMNDETLSRLYGAPIEVIRRGDRIVVLGTDVAAGDTHHQHCHPGEEH</sequence>
<comment type="similarity">
    <text evidence="1">Belongs to the ABC transporter superfamily.</text>
</comment>